<dbReference type="AlphaFoldDB" id="A0A4U0TWQ9"/>
<dbReference type="EC" id="1.13.11.52" evidence="5"/>
<dbReference type="InterPro" id="IPR000898">
    <property type="entry name" value="Indolamine_dOase"/>
</dbReference>
<feature type="region of interest" description="Disordered" evidence="6">
    <location>
        <begin position="195"/>
        <end position="219"/>
    </location>
</feature>
<evidence type="ECO:0000256" key="1">
    <source>
        <dbReference type="ARBA" id="ARBA00007119"/>
    </source>
</evidence>
<feature type="compositionally biased region" description="Polar residues" evidence="6">
    <location>
        <begin position="195"/>
        <end position="212"/>
    </location>
</feature>
<dbReference type="GO" id="GO:0020037">
    <property type="term" value="F:heme binding"/>
    <property type="evidence" value="ECO:0007669"/>
    <property type="project" value="UniProtKB-UniRule"/>
</dbReference>
<dbReference type="InterPro" id="IPR037217">
    <property type="entry name" value="Trp/Indoleamine_2_3_dOase-like"/>
</dbReference>
<dbReference type="Pfam" id="PF01231">
    <property type="entry name" value="IDO"/>
    <property type="match status" value="1"/>
</dbReference>
<dbReference type="GO" id="GO:0046872">
    <property type="term" value="F:metal ion binding"/>
    <property type="evidence" value="ECO:0007669"/>
    <property type="project" value="UniProtKB-UniRule"/>
</dbReference>
<protein>
    <recommendedName>
        <fullName evidence="5">Indoleamine 2,3-dioxygenase</fullName>
        <ecNumber evidence="5">1.13.11.52</ecNumber>
    </recommendedName>
</protein>
<evidence type="ECO:0000313" key="8">
    <source>
        <dbReference type="Proteomes" id="UP000308549"/>
    </source>
</evidence>
<keyword evidence="5" id="KW-0223">Dioxygenase</keyword>
<dbReference type="GO" id="GO:0005737">
    <property type="term" value="C:cytoplasm"/>
    <property type="evidence" value="ECO:0007669"/>
    <property type="project" value="TreeGrafter"/>
</dbReference>
<feature type="binding site" description="proximal binding residue" evidence="4">
    <location>
        <position position="274"/>
    </location>
    <ligand>
        <name>heme b</name>
        <dbReference type="ChEBI" id="CHEBI:60344"/>
    </ligand>
    <ligandPart>
        <name>Fe</name>
        <dbReference type="ChEBI" id="CHEBI:18248"/>
    </ligandPart>
</feature>
<keyword evidence="8" id="KW-1185">Reference proteome</keyword>
<comment type="caution">
    <text evidence="7">The sequence shown here is derived from an EMBL/GenBank/DDBJ whole genome shotgun (WGS) entry which is preliminary data.</text>
</comment>
<keyword evidence="3 4" id="KW-0408">Iron</keyword>
<dbReference type="PROSITE" id="PS00876">
    <property type="entry name" value="IDO_1"/>
    <property type="match status" value="1"/>
</dbReference>
<keyword evidence="5" id="KW-0560">Oxidoreductase</keyword>
<reference evidence="7 8" key="1">
    <citation type="submission" date="2017-03" db="EMBL/GenBank/DDBJ databases">
        <title>Genomes of endolithic fungi from Antarctica.</title>
        <authorList>
            <person name="Coleine C."/>
            <person name="Masonjones S."/>
            <person name="Stajich J.E."/>
        </authorList>
    </citation>
    <scope>NUCLEOTIDE SEQUENCE [LARGE SCALE GENOMIC DNA]</scope>
    <source>
        <strain evidence="7 8">CCFEE 6315</strain>
    </source>
</reference>
<dbReference type="OrthoDB" id="540174at2759"/>
<dbReference type="PANTHER" id="PTHR28657">
    <property type="entry name" value="INDOLEAMINE 2,3-DIOXYGENASE"/>
    <property type="match status" value="1"/>
</dbReference>
<evidence type="ECO:0000256" key="3">
    <source>
        <dbReference type="ARBA" id="ARBA00023004"/>
    </source>
</evidence>
<evidence type="ECO:0000256" key="2">
    <source>
        <dbReference type="ARBA" id="ARBA00022723"/>
    </source>
</evidence>
<dbReference type="SUPFAM" id="SSF140959">
    <property type="entry name" value="Indolic compounds 2,3-dioxygenase-like"/>
    <property type="match status" value="1"/>
</dbReference>
<dbReference type="GO" id="GO:0033754">
    <property type="term" value="F:indoleamine 2,3-dioxygenase activity"/>
    <property type="evidence" value="ECO:0007669"/>
    <property type="project" value="UniProtKB-EC"/>
</dbReference>
<keyword evidence="2 4" id="KW-0479">Metal-binding</keyword>
<organism evidence="7 8">
    <name type="scientific">Salinomyces thailandicus</name>
    <dbReference type="NCBI Taxonomy" id="706561"/>
    <lineage>
        <taxon>Eukaryota</taxon>
        <taxon>Fungi</taxon>
        <taxon>Dikarya</taxon>
        <taxon>Ascomycota</taxon>
        <taxon>Pezizomycotina</taxon>
        <taxon>Dothideomycetes</taxon>
        <taxon>Dothideomycetidae</taxon>
        <taxon>Mycosphaerellales</taxon>
        <taxon>Teratosphaeriaceae</taxon>
        <taxon>Salinomyces</taxon>
    </lineage>
</organism>
<keyword evidence="4 5" id="KW-0349">Heme</keyword>
<evidence type="ECO:0000256" key="6">
    <source>
        <dbReference type="SAM" id="MobiDB-lite"/>
    </source>
</evidence>
<comment type="catalytic activity">
    <reaction evidence="5">
        <text>L-tryptophan + O2 = N-formyl-L-kynurenine</text>
        <dbReference type="Rhea" id="RHEA:24536"/>
        <dbReference type="ChEBI" id="CHEBI:15379"/>
        <dbReference type="ChEBI" id="CHEBI:57912"/>
        <dbReference type="ChEBI" id="CHEBI:58629"/>
    </reaction>
</comment>
<dbReference type="Gene3D" id="1.20.58.480">
    <property type="match status" value="1"/>
</dbReference>
<comment type="similarity">
    <text evidence="1 5">Belongs to the indoleamine 2,3-dioxygenase family.</text>
</comment>
<evidence type="ECO:0000256" key="5">
    <source>
        <dbReference type="RuleBase" id="RU369119"/>
    </source>
</evidence>
<gene>
    <name evidence="7" type="ORF">B0A50_04254</name>
</gene>
<dbReference type="GO" id="GO:0034354">
    <property type="term" value="P:'de novo' NAD+ biosynthetic process from L-tryptophan"/>
    <property type="evidence" value="ECO:0007669"/>
    <property type="project" value="TreeGrafter"/>
</dbReference>
<dbReference type="EMBL" id="NAJL01000026">
    <property type="protein sequence ID" value="TKA26808.1"/>
    <property type="molecule type" value="Genomic_DNA"/>
</dbReference>
<comment type="function">
    <text evidence="5">Produces N-formyl-kynurenine through the oxidation of tryptophan.</text>
</comment>
<name>A0A4U0TWQ9_9PEZI</name>
<dbReference type="Proteomes" id="UP000308549">
    <property type="component" value="Unassembled WGS sequence"/>
</dbReference>
<dbReference type="GO" id="GO:0019441">
    <property type="term" value="P:L-tryptophan catabolic process to kynurenine"/>
    <property type="evidence" value="ECO:0007669"/>
    <property type="project" value="UniProtKB-UniRule"/>
</dbReference>
<evidence type="ECO:0000313" key="7">
    <source>
        <dbReference type="EMBL" id="TKA26808.1"/>
    </source>
</evidence>
<accession>A0A4U0TWQ9</accession>
<dbReference type="PANTHER" id="PTHR28657:SF10">
    <property type="entry name" value="INDOLEAMINE 2,3-DIOXYGENASE"/>
    <property type="match status" value="1"/>
</dbReference>
<evidence type="ECO:0000256" key="4">
    <source>
        <dbReference type="PIRSR" id="PIRSR600898-1"/>
    </source>
</evidence>
<proteinExistence type="inferred from homology"/>
<sequence length="339" mass="37711">MEAGLCDTWVLPPCISVPLLEVSRRLELPPVLTYAASNLWNFTRSGKDFSDLDNIHTIHTFTGTEDESWFFMVSVAMEAKAGYAIPTMVRAVEAAKTGDYGTVIDALKKLKGCIEQVGELLERMYERSDPSVFFNQIRPYLAGSKNMADAGLPRGVFYDEGDGKGKWMQLRGGSNGQSSLIQFFDIVLGVEHASQGNSTPHTRSLSSKTLPQPSFHDEVRDYMPGPHRRFLEYIKHTGSIRDFAMQPLDTPEHIKLRNAYTNAVDTLSEFRTKHIRLVTRYIVLPSQQEVSTQRQNLATASAQGHRDDQGLTGTGGTLLLPFLKQSRDETSDAANLHAG</sequence>